<dbReference type="AlphaFoldDB" id="A0A2S4MA68"/>
<dbReference type="InterPro" id="IPR036291">
    <property type="entry name" value="NAD(P)-bd_dom_sf"/>
</dbReference>
<keyword evidence="1" id="KW-0560">Oxidoreductase</keyword>
<comment type="caution">
    <text evidence="4">The sequence shown here is derived from an EMBL/GenBank/DDBJ whole genome shotgun (WGS) entry which is preliminary data.</text>
</comment>
<feature type="domain" description="NAD-dependent epimerase/dehydratase" evidence="3">
    <location>
        <begin position="152"/>
        <end position="233"/>
    </location>
</feature>
<dbReference type="Gene3D" id="3.40.50.720">
    <property type="entry name" value="NAD(P)-binding Rossmann-like Domain"/>
    <property type="match status" value="1"/>
</dbReference>
<name>A0A2S4MA68_9BURK</name>
<evidence type="ECO:0000256" key="2">
    <source>
        <dbReference type="ARBA" id="ARBA00023445"/>
    </source>
</evidence>
<gene>
    <name evidence="4" type="ORF">B0G62_106170</name>
</gene>
<dbReference type="PANTHER" id="PTHR10366:SF564">
    <property type="entry name" value="STEROL-4-ALPHA-CARBOXYLATE 3-DEHYDROGENASE, DECARBOXYLATING"/>
    <property type="match status" value="1"/>
</dbReference>
<dbReference type="PANTHER" id="PTHR10366">
    <property type="entry name" value="NAD DEPENDENT EPIMERASE/DEHYDRATASE"/>
    <property type="match status" value="1"/>
</dbReference>
<evidence type="ECO:0000313" key="4">
    <source>
        <dbReference type="EMBL" id="POR51636.1"/>
    </source>
</evidence>
<dbReference type="Proteomes" id="UP000237381">
    <property type="component" value="Unassembled WGS sequence"/>
</dbReference>
<accession>A0A2S4MA68</accession>
<comment type="similarity">
    <text evidence="2">Belongs to the NAD(P)-dependent epimerase/dehydratase family. Dihydroflavonol-4-reductase subfamily.</text>
</comment>
<reference evidence="4 5" key="1">
    <citation type="submission" date="2018-01" db="EMBL/GenBank/DDBJ databases">
        <title>Genomic Encyclopedia of Type Strains, Phase III (KMG-III): the genomes of soil and plant-associated and newly described type strains.</title>
        <authorList>
            <person name="Whitman W."/>
        </authorList>
    </citation>
    <scope>NUCLEOTIDE SEQUENCE [LARGE SCALE GENOMIC DNA]</scope>
    <source>
        <strain evidence="4 5">JCM 18070</strain>
    </source>
</reference>
<organism evidence="4 5">
    <name type="scientific">Paraburkholderia eburnea</name>
    <dbReference type="NCBI Taxonomy" id="1189126"/>
    <lineage>
        <taxon>Bacteria</taxon>
        <taxon>Pseudomonadati</taxon>
        <taxon>Pseudomonadota</taxon>
        <taxon>Betaproteobacteria</taxon>
        <taxon>Burkholderiales</taxon>
        <taxon>Burkholderiaceae</taxon>
        <taxon>Paraburkholderia</taxon>
    </lineage>
</organism>
<evidence type="ECO:0000256" key="1">
    <source>
        <dbReference type="ARBA" id="ARBA00023002"/>
    </source>
</evidence>
<protein>
    <submittedName>
        <fullName evidence="4">NAD-dependent epimerase/dehydratase family protein</fullName>
    </submittedName>
</protein>
<keyword evidence="5" id="KW-1185">Reference proteome</keyword>
<dbReference type="EMBL" id="PQGA01000006">
    <property type="protein sequence ID" value="POR51636.1"/>
    <property type="molecule type" value="Genomic_DNA"/>
</dbReference>
<dbReference type="InterPro" id="IPR050425">
    <property type="entry name" value="NAD(P)_dehydrat-like"/>
</dbReference>
<evidence type="ECO:0000313" key="5">
    <source>
        <dbReference type="Proteomes" id="UP000237381"/>
    </source>
</evidence>
<proteinExistence type="inferred from homology"/>
<sequence>MRGWCCTAAGAGHWNHASQDIRASAYSSTTDFLSALTITYRSVPFQSSISESEISRPRCESGSPARSALRRLAPVLSRRFWKRASSEQSRTIAIGPIVQRTENGQQRDGCLRDHPACQQAYNTKNSRLRFRDSSRVPVCIHERQEEIRMSRVLVTGGTGFVASHTIVQLLRAGHDVHTTVRRLEREKEVRAMLATGGIGHEIGQLSFFAADLGDDAGWPQAVAGCQYVLHVASPFRPRSRRMQTP</sequence>
<dbReference type="InterPro" id="IPR001509">
    <property type="entry name" value="Epimerase_deHydtase"/>
</dbReference>
<dbReference type="GO" id="GO:0016616">
    <property type="term" value="F:oxidoreductase activity, acting on the CH-OH group of donors, NAD or NADP as acceptor"/>
    <property type="evidence" value="ECO:0007669"/>
    <property type="project" value="TreeGrafter"/>
</dbReference>
<evidence type="ECO:0000259" key="3">
    <source>
        <dbReference type="Pfam" id="PF01370"/>
    </source>
</evidence>
<dbReference type="Pfam" id="PF01370">
    <property type="entry name" value="Epimerase"/>
    <property type="match status" value="1"/>
</dbReference>
<dbReference type="SUPFAM" id="SSF51735">
    <property type="entry name" value="NAD(P)-binding Rossmann-fold domains"/>
    <property type="match status" value="1"/>
</dbReference>